<dbReference type="EMBL" id="JAGTTL010000028">
    <property type="protein sequence ID" value="KAK6299969.1"/>
    <property type="molecule type" value="Genomic_DNA"/>
</dbReference>
<name>A0AAN8L2Z5_9TELE</name>
<organism evidence="1 2">
    <name type="scientific">Coregonus suidteri</name>
    <dbReference type="NCBI Taxonomy" id="861788"/>
    <lineage>
        <taxon>Eukaryota</taxon>
        <taxon>Metazoa</taxon>
        <taxon>Chordata</taxon>
        <taxon>Craniata</taxon>
        <taxon>Vertebrata</taxon>
        <taxon>Euteleostomi</taxon>
        <taxon>Actinopterygii</taxon>
        <taxon>Neopterygii</taxon>
        <taxon>Teleostei</taxon>
        <taxon>Protacanthopterygii</taxon>
        <taxon>Salmoniformes</taxon>
        <taxon>Salmonidae</taxon>
        <taxon>Coregoninae</taxon>
        <taxon>Coregonus</taxon>
    </lineage>
</organism>
<evidence type="ECO:0000313" key="2">
    <source>
        <dbReference type="Proteomes" id="UP001356427"/>
    </source>
</evidence>
<evidence type="ECO:0000313" key="1">
    <source>
        <dbReference type="EMBL" id="KAK6299969.1"/>
    </source>
</evidence>
<reference evidence="1 2" key="1">
    <citation type="submission" date="2021-04" db="EMBL/GenBank/DDBJ databases">
        <authorList>
            <person name="De Guttry C."/>
            <person name="Zahm M."/>
            <person name="Klopp C."/>
            <person name="Cabau C."/>
            <person name="Louis A."/>
            <person name="Berthelot C."/>
            <person name="Parey E."/>
            <person name="Roest Crollius H."/>
            <person name="Montfort J."/>
            <person name="Robinson-Rechavi M."/>
            <person name="Bucao C."/>
            <person name="Bouchez O."/>
            <person name="Gislard M."/>
            <person name="Lluch J."/>
            <person name="Milhes M."/>
            <person name="Lampietro C."/>
            <person name="Lopez Roques C."/>
            <person name="Donnadieu C."/>
            <person name="Braasch I."/>
            <person name="Desvignes T."/>
            <person name="Postlethwait J."/>
            <person name="Bobe J."/>
            <person name="Wedekind C."/>
            <person name="Guiguen Y."/>
        </authorList>
    </citation>
    <scope>NUCLEOTIDE SEQUENCE [LARGE SCALE GENOMIC DNA]</scope>
    <source>
        <strain evidence="1">Cs_M1</strain>
        <tissue evidence="1">Blood</tissue>
    </source>
</reference>
<sequence>MERPEQKRGLFVVRLRGASSSDNGTVMESRCGPAAAHLIEGEGEEIEDVHSILGKVKVRSSIDYTPKRERGPAVRFSTFESREPMPPPMIGQHTVQVLRDSLSYSDDVINQLLASGTVAQNEVH</sequence>
<dbReference type="SUPFAM" id="SSF89796">
    <property type="entry name" value="CoA-transferase family III (CaiB/BaiF)"/>
    <property type="match status" value="1"/>
</dbReference>
<gene>
    <name evidence="1" type="ORF">J4Q44_G00300020</name>
</gene>
<dbReference type="Proteomes" id="UP001356427">
    <property type="component" value="Unassembled WGS sequence"/>
</dbReference>
<proteinExistence type="predicted"/>
<comment type="caution">
    <text evidence="1">The sequence shown here is derived from an EMBL/GenBank/DDBJ whole genome shotgun (WGS) entry which is preliminary data.</text>
</comment>
<dbReference type="AlphaFoldDB" id="A0AAN8L2Z5"/>
<accession>A0AAN8L2Z5</accession>
<keyword evidence="2" id="KW-1185">Reference proteome</keyword>
<protein>
    <submittedName>
        <fullName evidence="1">Uncharacterized protein</fullName>
    </submittedName>
</protein>
<dbReference type="InterPro" id="IPR023606">
    <property type="entry name" value="CoA-Trfase_III_dom_1_sf"/>
</dbReference>
<dbReference type="Gene3D" id="3.40.50.10540">
    <property type="entry name" value="Crotonobetainyl-coa:carnitine coa-transferase, domain 1"/>
    <property type="match status" value="1"/>
</dbReference>